<evidence type="ECO:0000313" key="2">
    <source>
        <dbReference type="Proteomes" id="UP001589818"/>
    </source>
</evidence>
<dbReference type="Gene3D" id="3.20.20.140">
    <property type="entry name" value="Metal-dependent hydrolases"/>
    <property type="match status" value="1"/>
</dbReference>
<dbReference type="EMBL" id="JBHLVF010000038">
    <property type="protein sequence ID" value="MFC0394057.1"/>
    <property type="molecule type" value="Genomic_DNA"/>
</dbReference>
<comment type="caution">
    <text evidence="1">The sequence shown here is derived from an EMBL/GenBank/DDBJ whole genome shotgun (WGS) entry which is preliminary data.</text>
</comment>
<dbReference type="Proteomes" id="UP001589818">
    <property type="component" value="Unassembled WGS sequence"/>
</dbReference>
<keyword evidence="2" id="KW-1185">Reference proteome</keyword>
<evidence type="ECO:0000313" key="1">
    <source>
        <dbReference type="EMBL" id="MFC0394057.1"/>
    </source>
</evidence>
<gene>
    <name evidence="1" type="ORF">ACFFJ8_22135</name>
</gene>
<dbReference type="SUPFAM" id="SSF51556">
    <property type="entry name" value="Metallo-dependent hydrolases"/>
    <property type="match status" value="1"/>
</dbReference>
<protein>
    <submittedName>
        <fullName evidence="1">Amidohydrolase family protein</fullName>
    </submittedName>
</protein>
<proteinExistence type="predicted"/>
<sequence>MDGNLPAIYELCASYRVPILLHIDPPFGEPIIKLEEALREFPDTIFIFGHANVFNPPENMESILSRYTNLYMDFFAGFTAYDPSNTYPLEDYIPLIKKYSKRFLLSTDSATAQNVNYEKAINAMYEVIDLCEDVSIGERIGRLNFLEIIESQPATASQLALLRQETNPNSINKRMANELIIAHQLDIPAAPWV</sequence>
<accession>A0ABV6JER3</accession>
<reference evidence="1 2" key="1">
    <citation type="submission" date="2024-09" db="EMBL/GenBank/DDBJ databases">
        <authorList>
            <person name="Sun Q."/>
            <person name="Mori K."/>
        </authorList>
    </citation>
    <scope>NUCLEOTIDE SEQUENCE [LARGE SCALE GENOMIC DNA]</scope>
    <source>
        <strain evidence="1 2">CCM 4839</strain>
    </source>
</reference>
<organism evidence="1 2">
    <name type="scientific">Paenibacillus mendelii</name>
    <dbReference type="NCBI Taxonomy" id="206163"/>
    <lineage>
        <taxon>Bacteria</taxon>
        <taxon>Bacillati</taxon>
        <taxon>Bacillota</taxon>
        <taxon>Bacilli</taxon>
        <taxon>Bacillales</taxon>
        <taxon>Paenibacillaceae</taxon>
        <taxon>Paenibacillus</taxon>
    </lineage>
</organism>
<name>A0ABV6JER3_9BACL</name>
<dbReference type="InterPro" id="IPR032466">
    <property type="entry name" value="Metal_Hydrolase"/>
</dbReference>
<dbReference type="RefSeq" id="WP_204822718.1">
    <property type="nucleotide sequence ID" value="NZ_JANHOF010000028.1"/>
</dbReference>